<name>A0A1I3P730_9PLAN</name>
<comment type="subcellular location">
    <subcellularLocation>
        <location evidence="1">Membrane</location>
    </subcellularLocation>
</comment>
<dbReference type="InterPro" id="IPR012338">
    <property type="entry name" value="Beta-lactam/transpept-like"/>
</dbReference>
<evidence type="ECO:0000256" key="2">
    <source>
        <dbReference type="ARBA" id="ARBA00022645"/>
    </source>
</evidence>
<gene>
    <name evidence="7" type="ORF">SAMN05421753_11658</name>
</gene>
<dbReference type="STRING" id="1576369.SAMN05421753_11658"/>
<dbReference type="InterPro" id="IPR001460">
    <property type="entry name" value="PCN-bd_Tpept"/>
</dbReference>
<dbReference type="EMBL" id="FOQD01000016">
    <property type="protein sequence ID" value="SFJ17343.1"/>
    <property type="molecule type" value="Genomic_DNA"/>
</dbReference>
<feature type="domain" description="Penicillin-binding protein dimerisation" evidence="6">
    <location>
        <begin position="156"/>
        <end position="305"/>
    </location>
</feature>
<dbReference type="GO" id="GO:0008658">
    <property type="term" value="F:penicillin binding"/>
    <property type="evidence" value="ECO:0007669"/>
    <property type="project" value="InterPro"/>
</dbReference>
<dbReference type="Gene3D" id="3.30.450.330">
    <property type="match status" value="1"/>
</dbReference>
<dbReference type="InterPro" id="IPR036138">
    <property type="entry name" value="PBP_dimer_sf"/>
</dbReference>
<evidence type="ECO:0000256" key="1">
    <source>
        <dbReference type="ARBA" id="ARBA00004370"/>
    </source>
</evidence>
<dbReference type="InterPro" id="IPR005311">
    <property type="entry name" value="PBP_dimer"/>
</dbReference>
<keyword evidence="2" id="KW-0645">Protease</keyword>
<evidence type="ECO:0000313" key="8">
    <source>
        <dbReference type="Proteomes" id="UP000199518"/>
    </source>
</evidence>
<keyword evidence="2" id="KW-0121">Carboxypeptidase</keyword>
<dbReference type="Gene3D" id="1.10.150.770">
    <property type="match status" value="1"/>
</dbReference>
<dbReference type="PANTHER" id="PTHR30627">
    <property type="entry name" value="PEPTIDOGLYCAN D,D-TRANSPEPTIDASE"/>
    <property type="match status" value="1"/>
</dbReference>
<proteinExistence type="predicted"/>
<feature type="region of interest" description="Disordered" evidence="4">
    <location>
        <begin position="20"/>
        <end position="43"/>
    </location>
</feature>
<dbReference type="Pfam" id="PF00905">
    <property type="entry name" value="Transpeptidase"/>
    <property type="match status" value="1"/>
</dbReference>
<dbReference type="Gene3D" id="3.40.710.10">
    <property type="entry name" value="DD-peptidase/beta-lactamase superfamily"/>
    <property type="match status" value="1"/>
</dbReference>
<evidence type="ECO:0000313" key="7">
    <source>
        <dbReference type="EMBL" id="SFJ17343.1"/>
    </source>
</evidence>
<evidence type="ECO:0000259" key="5">
    <source>
        <dbReference type="Pfam" id="PF00905"/>
    </source>
</evidence>
<dbReference type="SUPFAM" id="SSF56519">
    <property type="entry name" value="Penicillin binding protein dimerisation domain"/>
    <property type="match status" value="1"/>
</dbReference>
<keyword evidence="7" id="KW-0132">Cell division</keyword>
<dbReference type="GO" id="GO:0071555">
    <property type="term" value="P:cell wall organization"/>
    <property type="evidence" value="ECO:0007669"/>
    <property type="project" value="TreeGrafter"/>
</dbReference>
<organism evidence="7 8">
    <name type="scientific">Planctomicrobium piriforme</name>
    <dbReference type="NCBI Taxonomy" id="1576369"/>
    <lineage>
        <taxon>Bacteria</taxon>
        <taxon>Pseudomonadati</taxon>
        <taxon>Planctomycetota</taxon>
        <taxon>Planctomycetia</taxon>
        <taxon>Planctomycetales</taxon>
        <taxon>Planctomycetaceae</taxon>
        <taxon>Planctomicrobium</taxon>
    </lineage>
</organism>
<evidence type="ECO:0000256" key="3">
    <source>
        <dbReference type="ARBA" id="ARBA00023136"/>
    </source>
</evidence>
<keyword evidence="7" id="KW-0131">Cell cycle</keyword>
<dbReference type="RefSeq" id="WP_092053914.1">
    <property type="nucleotide sequence ID" value="NZ_FOQD01000016.1"/>
</dbReference>
<dbReference type="GO" id="GO:0004180">
    <property type="term" value="F:carboxypeptidase activity"/>
    <property type="evidence" value="ECO:0007669"/>
    <property type="project" value="UniProtKB-KW"/>
</dbReference>
<dbReference type="OrthoDB" id="9770103at2"/>
<keyword evidence="3" id="KW-0472">Membrane</keyword>
<protein>
    <submittedName>
        <fullName evidence="7">Cell division protein FtsI (Penicillin-binding protein 3)</fullName>
    </submittedName>
</protein>
<evidence type="ECO:0000256" key="4">
    <source>
        <dbReference type="SAM" id="MobiDB-lite"/>
    </source>
</evidence>
<dbReference type="GO" id="GO:0051301">
    <property type="term" value="P:cell division"/>
    <property type="evidence" value="ECO:0007669"/>
    <property type="project" value="UniProtKB-KW"/>
</dbReference>
<dbReference type="GO" id="GO:0005886">
    <property type="term" value="C:plasma membrane"/>
    <property type="evidence" value="ECO:0007669"/>
    <property type="project" value="TreeGrafter"/>
</dbReference>
<keyword evidence="2" id="KW-0378">Hydrolase</keyword>
<dbReference type="Proteomes" id="UP000199518">
    <property type="component" value="Unassembled WGS sequence"/>
</dbReference>
<evidence type="ECO:0000259" key="6">
    <source>
        <dbReference type="Pfam" id="PF03717"/>
    </source>
</evidence>
<dbReference type="PANTHER" id="PTHR30627:SF1">
    <property type="entry name" value="PEPTIDOGLYCAN D,D-TRANSPEPTIDASE FTSI"/>
    <property type="match status" value="1"/>
</dbReference>
<dbReference type="Gene3D" id="3.90.1310.10">
    <property type="entry name" value="Penicillin-binding protein 2a (Domain 2)"/>
    <property type="match status" value="1"/>
</dbReference>
<accession>A0A1I3P730</accession>
<sequence>MPDLINKLISSLARRYELTPREVPPSEAQNSEPVASSPEVDSLPPVPNQVQEFFKTAVRCLSAATVKTGIVLAPLFRVLSLIVNRFRGPFTRVIAWLIRDTSAVDSKPASREWLLHSMVIVMAIALGVRLLCLQVFSRQIFAAKALRQQISEEPIPSRPGDLLDRQGRLLATTIAVPSLYVNPKAVKDRAQLAIDLGLALKIDPAQLQQRLDDNAGKQFLWIKRRLSDDEAAAIRELKLPSRIAGLRREFQRVYPQGHLAAHVIGLRNIDGVGRGGVEEFFDKQLRGTDGMRRFVRDARGYVLDVLEEVTQPPVDGTSLVLTIDMLMQLHVERQLDALMKKHDAHGACAIVLDPQSGEILALASRPTFDPNHPEQATPDDWKNMATSSVFEPGSTFKPMVVAWALDQGVITRDEMLHCEMGAYRMGRRILHDHHRYGTMSLADVLVKSSNIGMAKIGEKLGNEQLSLMANAFGFGRRTGVELPGELTGLLRPLEDWTSYSTGSIPMGQELAATPLQVLAAHAILANGGQRISPHLLLRTNGDRPIPRQVIVSRVVSADSANWLVTGPMVEVVQRGTGKLAKIPDVTVFGKTGTAQKAHNDERGYSSSRNLSSFVGGASAENPRLLVLVSVDEPQGADQFGGSVAAPYVAAILKTGLAVVGNKPQTAPVTLSAKPEAVE</sequence>
<dbReference type="InterPro" id="IPR050515">
    <property type="entry name" value="Beta-lactam/transpept"/>
</dbReference>
<feature type="domain" description="Penicillin-binding protein transpeptidase" evidence="5">
    <location>
        <begin position="348"/>
        <end position="653"/>
    </location>
</feature>
<dbReference type="Pfam" id="PF03717">
    <property type="entry name" value="PBP_dimer"/>
    <property type="match status" value="1"/>
</dbReference>
<keyword evidence="8" id="KW-1185">Reference proteome</keyword>
<dbReference type="AlphaFoldDB" id="A0A1I3P730"/>
<dbReference type="SUPFAM" id="SSF56601">
    <property type="entry name" value="beta-lactamase/transpeptidase-like"/>
    <property type="match status" value="1"/>
</dbReference>
<reference evidence="8" key="1">
    <citation type="submission" date="2016-10" db="EMBL/GenBank/DDBJ databases">
        <authorList>
            <person name="Varghese N."/>
            <person name="Submissions S."/>
        </authorList>
    </citation>
    <scope>NUCLEOTIDE SEQUENCE [LARGE SCALE GENOMIC DNA]</scope>
    <source>
        <strain evidence="8">DSM 26348</strain>
    </source>
</reference>